<protein>
    <recommendedName>
        <fullName evidence="1">IrrE N-terminal-like domain-containing protein</fullName>
    </recommendedName>
</protein>
<dbReference type="Proteomes" id="UP000252345">
    <property type="component" value="Unassembled WGS sequence"/>
</dbReference>
<comment type="caution">
    <text evidence="2">The sequence shown here is derived from an EMBL/GenBank/DDBJ whole genome shotgun (WGS) entry which is preliminary data.</text>
</comment>
<keyword evidence="3" id="KW-1185">Reference proteome</keyword>
<reference evidence="2 3" key="1">
    <citation type="submission" date="2017-10" db="EMBL/GenBank/DDBJ databases">
        <title>Bifidobacterium xylocopum sp. nov. and Bifidobacterium aemilianum sp. nov., from the carpenter bee (Xylocopa violacea) digestive tract.</title>
        <authorList>
            <person name="Alberoni D."/>
            <person name="Baffoni L."/>
            <person name="Di Gioia D."/>
            <person name="Gaggia F."/>
            <person name="Biavati B."/>
        </authorList>
    </citation>
    <scope>NUCLEOTIDE SEQUENCE [LARGE SCALE GENOMIC DNA]</scope>
    <source>
        <strain evidence="2 3">XV2</strain>
    </source>
</reference>
<dbReference type="Pfam" id="PF06114">
    <property type="entry name" value="Peptidase_M78"/>
    <property type="match status" value="1"/>
</dbReference>
<proteinExistence type="predicted"/>
<gene>
    <name evidence="2" type="ORF">CRD59_00805</name>
</gene>
<name>A0A366KEJ9_9BIFI</name>
<evidence type="ECO:0000313" key="2">
    <source>
        <dbReference type="EMBL" id="RBQ00147.1"/>
    </source>
</evidence>
<evidence type="ECO:0000259" key="1">
    <source>
        <dbReference type="Pfam" id="PF06114"/>
    </source>
</evidence>
<feature type="domain" description="IrrE N-terminal-like" evidence="1">
    <location>
        <begin position="25"/>
        <end position="109"/>
    </location>
</feature>
<dbReference type="OrthoDB" id="4727201at2"/>
<organism evidence="2 3">
    <name type="scientific">Bifidobacterium xylocopae</name>
    <dbReference type="NCBI Taxonomy" id="2493119"/>
    <lineage>
        <taxon>Bacteria</taxon>
        <taxon>Bacillati</taxon>
        <taxon>Actinomycetota</taxon>
        <taxon>Actinomycetes</taxon>
        <taxon>Bifidobacteriales</taxon>
        <taxon>Bifidobacteriaceae</taxon>
        <taxon>Bifidobacterium</taxon>
    </lineage>
</organism>
<sequence length="140" mass="16294">MFAQADRMGLNVQEAYLPAGCQGIYDDKSKMICLDPRMNQRQQLCALQHELIHAEHGDQGCSLSSLIRKAERRTRRETACRLITPLEYRIAEAEYEGQSWKMACELGVTVQVLKDYQQFLDEYEKTTPLRGRWRDDVYVC</sequence>
<dbReference type="InterPro" id="IPR010359">
    <property type="entry name" value="IrrE_HExxH"/>
</dbReference>
<accession>A0A366KEJ9</accession>
<dbReference type="AlphaFoldDB" id="A0A366KEJ9"/>
<evidence type="ECO:0000313" key="3">
    <source>
        <dbReference type="Proteomes" id="UP000252345"/>
    </source>
</evidence>
<dbReference type="EMBL" id="PDCH01000001">
    <property type="protein sequence ID" value="RBQ00147.1"/>
    <property type="molecule type" value="Genomic_DNA"/>
</dbReference>